<dbReference type="EMBL" id="KZ819602">
    <property type="protein sequence ID" value="PWN37615.1"/>
    <property type="molecule type" value="Genomic_DNA"/>
</dbReference>
<sequence>MIARPGFLAFFVAFVALSSYKVHGQDDSGDDVSPFTVQYLNRTSKTDHPALVGFTVDGTLDKFGHIAGDGTFNYEAGKSYGGGFNIGTDDAKDRTKHIAGIGGGYSFNQTHVTVGAGISAFDQKVNFSLDIAKGGVVTAKFDLSGTSAKTLNCAPFDENGAKGIVCTTAVHK</sequence>
<protein>
    <submittedName>
        <fullName evidence="2">Uncharacterized protein</fullName>
    </submittedName>
</protein>
<reference evidence="2 3" key="1">
    <citation type="journal article" date="2018" name="Mol. Biol. Evol.">
        <title>Broad Genomic Sampling Reveals a Smut Pathogenic Ancestry of the Fungal Clade Ustilaginomycotina.</title>
        <authorList>
            <person name="Kijpornyongpan T."/>
            <person name="Mondo S.J."/>
            <person name="Barry K."/>
            <person name="Sandor L."/>
            <person name="Lee J."/>
            <person name="Lipzen A."/>
            <person name="Pangilinan J."/>
            <person name="LaButti K."/>
            <person name="Hainaut M."/>
            <person name="Henrissat B."/>
            <person name="Grigoriev I.V."/>
            <person name="Spatafora J.W."/>
            <person name="Aime M.C."/>
        </authorList>
    </citation>
    <scope>NUCLEOTIDE SEQUENCE [LARGE SCALE GENOMIC DNA]</scope>
    <source>
        <strain evidence="2 3">MCA 3882</strain>
    </source>
</reference>
<dbReference type="GeneID" id="37023104"/>
<feature type="chain" id="PRO_5016454944" evidence="1">
    <location>
        <begin position="25"/>
        <end position="172"/>
    </location>
</feature>
<proteinExistence type="predicted"/>
<organism evidence="2 3">
    <name type="scientific">Meira miltonrushii</name>
    <dbReference type="NCBI Taxonomy" id="1280837"/>
    <lineage>
        <taxon>Eukaryota</taxon>
        <taxon>Fungi</taxon>
        <taxon>Dikarya</taxon>
        <taxon>Basidiomycota</taxon>
        <taxon>Ustilaginomycotina</taxon>
        <taxon>Exobasidiomycetes</taxon>
        <taxon>Exobasidiales</taxon>
        <taxon>Brachybasidiaceae</taxon>
        <taxon>Meira</taxon>
    </lineage>
</organism>
<name>A0A316VQ49_9BASI</name>
<keyword evidence="1" id="KW-0732">Signal</keyword>
<dbReference type="Proteomes" id="UP000245771">
    <property type="component" value="Unassembled WGS sequence"/>
</dbReference>
<gene>
    <name evidence="2" type="ORF">FA14DRAFT_183553</name>
</gene>
<dbReference type="RefSeq" id="XP_025357917.1">
    <property type="nucleotide sequence ID" value="XM_025501323.1"/>
</dbReference>
<keyword evidence="3" id="KW-1185">Reference proteome</keyword>
<evidence type="ECO:0000256" key="1">
    <source>
        <dbReference type="SAM" id="SignalP"/>
    </source>
</evidence>
<accession>A0A316VQ49</accession>
<evidence type="ECO:0000313" key="2">
    <source>
        <dbReference type="EMBL" id="PWN37615.1"/>
    </source>
</evidence>
<feature type="signal peptide" evidence="1">
    <location>
        <begin position="1"/>
        <end position="24"/>
    </location>
</feature>
<dbReference type="AlphaFoldDB" id="A0A316VQ49"/>
<dbReference type="InParanoid" id="A0A316VQ49"/>
<evidence type="ECO:0000313" key="3">
    <source>
        <dbReference type="Proteomes" id="UP000245771"/>
    </source>
</evidence>